<evidence type="ECO:0000313" key="3">
    <source>
        <dbReference type="Proteomes" id="UP000019478"/>
    </source>
</evidence>
<dbReference type="AlphaFoldDB" id="W9YJK7"/>
<evidence type="ECO:0000313" key="2">
    <source>
        <dbReference type="EMBL" id="EXJ89845.1"/>
    </source>
</evidence>
<evidence type="ECO:0008006" key="4">
    <source>
        <dbReference type="Google" id="ProtNLM"/>
    </source>
</evidence>
<dbReference type="STRING" id="1182542.W9YJK7"/>
<proteinExistence type="predicted"/>
<dbReference type="GeneID" id="19167042"/>
<dbReference type="EMBL" id="AMGY01000002">
    <property type="protein sequence ID" value="EXJ89845.1"/>
    <property type="molecule type" value="Genomic_DNA"/>
</dbReference>
<reference evidence="2 3" key="1">
    <citation type="submission" date="2013-03" db="EMBL/GenBank/DDBJ databases">
        <title>The Genome Sequence of Capronia epimyces CBS 606.96.</title>
        <authorList>
            <consortium name="The Broad Institute Genomics Platform"/>
            <person name="Cuomo C."/>
            <person name="de Hoog S."/>
            <person name="Gorbushina A."/>
            <person name="Walker B."/>
            <person name="Young S.K."/>
            <person name="Zeng Q."/>
            <person name="Gargeya S."/>
            <person name="Fitzgerald M."/>
            <person name="Haas B."/>
            <person name="Abouelleil A."/>
            <person name="Allen A.W."/>
            <person name="Alvarado L."/>
            <person name="Arachchi H.M."/>
            <person name="Berlin A.M."/>
            <person name="Chapman S.B."/>
            <person name="Gainer-Dewar J."/>
            <person name="Goldberg J."/>
            <person name="Griggs A."/>
            <person name="Gujja S."/>
            <person name="Hansen M."/>
            <person name="Howarth C."/>
            <person name="Imamovic A."/>
            <person name="Ireland A."/>
            <person name="Larimer J."/>
            <person name="McCowan C."/>
            <person name="Murphy C."/>
            <person name="Pearson M."/>
            <person name="Poon T.W."/>
            <person name="Priest M."/>
            <person name="Roberts A."/>
            <person name="Saif S."/>
            <person name="Shea T."/>
            <person name="Sisk P."/>
            <person name="Sykes S."/>
            <person name="Wortman J."/>
            <person name="Nusbaum C."/>
            <person name="Birren B."/>
        </authorList>
    </citation>
    <scope>NUCLEOTIDE SEQUENCE [LARGE SCALE GENOMIC DNA]</scope>
    <source>
        <strain evidence="2 3">CBS 606.96</strain>
    </source>
</reference>
<keyword evidence="3" id="KW-1185">Reference proteome</keyword>
<dbReference type="HOGENOM" id="CLU_727617_0_0_1"/>
<dbReference type="Proteomes" id="UP000019478">
    <property type="component" value="Unassembled WGS sequence"/>
</dbReference>
<protein>
    <recommendedName>
        <fullName evidence="4">C2H2-type domain-containing protein</fullName>
    </recommendedName>
</protein>
<comment type="caution">
    <text evidence="2">The sequence shown here is derived from an EMBL/GenBank/DDBJ whole genome shotgun (WGS) entry which is preliminary data.</text>
</comment>
<accession>W9YJK7</accession>
<gene>
    <name evidence="2" type="ORF">A1O3_02912</name>
</gene>
<evidence type="ECO:0000256" key="1">
    <source>
        <dbReference type="SAM" id="MobiDB-lite"/>
    </source>
</evidence>
<feature type="region of interest" description="Disordered" evidence="1">
    <location>
        <begin position="87"/>
        <end position="111"/>
    </location>
</feature>
<dbReference type="OrthoDB" id="2687452at2759"/>
<sequence length="380" mass="42411">MEYPPQDFNFTFNNDQHFPTLDLDFQPQGFSTALPSATSSGFAAAFAPFHHPLPDPQYAANYSTDPRFWPLFNDLGNTSLTEGILSDGTTNTATTNTATTNTATSSPFLDGQTGYEGNVSNVVYYPPYPTNSHVGPFTMTGDPSSCGPARPLQQLPVNTVWDGPSTNKRRKRPACSPVPEDRGRASNKKLKVEERPYCQHPTCVDENGQPNKSFSRQADLNRHIKSVHEITYIDCTVKTCNRKGTNGFTRMDHMKEHLRGYHMIHVDKRKSHDKHAHPIRKNETAIQEVFENGNIQTAIQDVVENREIKTAIQEAIENSKIEAAIQNAIENSNREIETAIKDTIENSNTNTGWNQGFKLVSPTIPSLSTEYVLLFGDHRG</sequence>
<feature type="compositionally biased region" description="Low complexity" evidence="1">
    <location>
        <begin position="89"/>
        <end position="104"/>
    </location>
</feature>
<feature type="region of interest" description="Disordered" evidence="1">
    <location>
        <begin position="143"/>
        <end position="186"/>
    </location>
</feature>
<dbReference type="RefSeq" id="XP_007731242.1">
    <property type="nucleotide sequence ID" value="XM_007733052.1"/>
</dbReference>
<dbReference type="Gene3D" id="3.30.160.60">
    <property type="entry name" value="Classic Zinc Finger"/>
    <property type="match status" value="1"/>
</dbReference>
<name>W9YJK7_9EURO</name>
<organism evidence="2 3">
    <name type="scientific">Capronia epimyces CBS 606.96</name>
    <dbReference type="NCBI Taxonomy" id="1182542"/>
    <lineage>
        <taxon>Eukaryota</taxon>
        <taxon>Fungi</taxon>
        <taxon>Dikarya</taxon>
        <taxon>Ascomycota</taxon>
        <taxon>Pezizomycotina</taxon>
        <taxon>Eurotiomycetes</taxon>
        <taxon>Chaetothyriomycetidae</taxon>
        <taxon>Chaetothyriales</taxon>
        <taxon>Herpotrichiellaceae</taxon>
        <taxon>Capronia</taxon>
    </lineage>
</organism>
<dbReference type="eggNOG" id="ENOG502SXT7">
    <property type="taxonomic scope" value="Eukaryota"/>
</dbReference>